<evidence type="ECO:0000256" key="8">
    <source>
        <dbReference type="ARBA" id="ARBA00022723"/>
    </source>
</evidence>
<dbReference type="GO" id="GO:0031902">
    <property type="term" value="C:late endosome membrane"/>
    <property type="evidence" value="ECO:0007669"/>
    <property type="project" value="UniProtKB-SubCell"/>
</dbReference>
<feature type="transmembrane region" description="Helical" evidence="24">
    <location>
        <begin position="182"/>
        <end position="209"/>
    </location>
</feature>
<dbReference type="Proteomes" id="UP000677803">
    <property type="component" value="Unassembled WGS sequence"/>
</dbReference>
<evidence type="ECO:0000256" key="21">
    <source>
        <dbReference type="ARBA" id="ARBA00042571"/>
    </source>
</evidence>
<evidence type="ECO:0000256" key="4">
    <source>
        <dbReference type="ARBA" id="ARBA00011738"/>
    </source>
</evidence>
<evidence type="ECO:0000256" key="22">
    <source>
        <dbReference type="ARBA" id="ARBA00046132"/>
    </source>
</evidence>
<evidence type="ECO:0000256" key="1">
    <source>
        <dbReference type="ARBA" id="ARBA00001970"/>
    </source>
</evidence>
<proteinExistence type="predicted"/>
<dbReference type="Pfam" id="PF03188">
    <property type="entry name" value="Cytochrom_B561"/>
    <property type="match status" value="1"/>
</dbReference>
<evidence type="ECO:0000256" key="24">
    <source>
        <dbReference type="SAM" id="Phobius"/>
    </source>
</evidence>
<protein>
    <recommendedName>
        <fullName evidence="19">Lysosomal membrane ascorbate-dependent ferrireductase CYB561A3</fullName>
        <ecNumber evidence="18">7.2.1.3</ecNumber>
    </recommendedName>
    <alternativeName>
        <fullName evidence="21">Cytochrome b ascorbate-dependent protein 3</fullName>
    </alternativeName>
    <alternativeName>
        <fullName evidence="20">Lysosomal cytochrome b</fullName>
    </alternativeName>
</protein>
<dbReference type="PANTHER" id="PTHR10106">
    <property type="entry name" value="CYTOCHROME B561-RELATED"/>
    <property type="match status" value="1"/>
</dbReference>
<evidence type="ECO:0000256" key="17">
    <source>
        <dbReference type="ARBA" id="ARBA00023228"/>
    </source>
</evidence>
<keyword evidence="11" id="KW-0249">Electron transport</keyword>
<evidence type="ECO:0000313" key="27">
    <source>
        <dbReference type="Proteomes" id="UP000677803"/>
    </source>
</evidence>
<dbReference type="FunFam" id="1.20.120.1770:FF:000001">
    <property type="entry name" value="Cytochrome b reductase 1"/>
    <property type="match status" value="1"/>
</dbReference>
<evidence type="ECO:0000256" key="13">
    <source>
        <dbReference type="ARBA" id="ARBA00023002"/>
    </source>
</evidence>
<feature type="domain" description="Cytochrome b561" evidence="25">
    <location>
        <begin position="78"/>
        <end position="286"/>
    </location>
</feature>
<keyword evidence="13" id="KW-0560">Oxidoreductase</keyword>
<keyword evidence="6" id="KW-0349">Heme</keyword>
<evidence type="ECO:0000256" key="6">
    <source>
        <dbReference type="ARBA" id="ARBA00022617"/>
    </source>
</evidence>
<keyword evidence="15 24" id="KW-0472">Membrane</keyword>
<evidence type="ECO:0000256" key="3">
    <source>
        <dbReference type="ARBA" id="ARBA00004155"/>
    </source>
</evidence>
<evidence type="ECO:0000256" key="12">
    <source>
        <dbReference type="ARBA" id="ARBA00022989"/>
    </source>
</evidence>
<dbReference type="AlphaFoldDB" id="A0A8S4ALZ0"/>
<feature type="transmembrane region" description="Helical" evidence="24">
    <location>
        <begin position="147"/>
        <end position="170"/>
    </location>
</feature>
<evidence type="ECO:0000256" key="5">
    <source>
        <dbReference type="ARBA" id="ARBA00022448"/>
    </source>
</evidence>
<organism evidence="26 27">
    <name type="scientific">Menidia menidia</name>
    <name type="common">Atlantic silverside</name>
    <dbReference type="NCBI Taxonomy" id="238744"/>
    <lineage>
        <taxon>Eukaryota</taxon>
        <taxon>Metazoa</taxon>
        <taxon>Chordata</taxon>
        <taxon>Craniata</taxon>
        <taxon>Vertebrata</taxon>
        <taxon>Euteleostomi</taxon>
        <taxon>Actinopterygii</taxon>
        <taxon>Neopterygii</taxon>
        <taxon>Teleostei</taxon>
        <taxon>Neoteleostei</taxon>
        <taxon>Acanthomorphata</taxon>
        <taxon>Ovalentaria</taxon>
        <taxon>Atherinomorphae</taxon>
        <taxon>Atheriniformes</taxon>
        <taxon>Atherinopsidae</taxon>
        <taxon>Menidiinae</taxon>
        <taxon>Menidia</taxon>
    </lineage>
</organism>
<dbReference type="OrthoDB" id="907479at2759"/>
<keyword evidence="14" id="KW-0408">Iron</keyword>
<comment type="function">
    <text evidence="22">Transmembrane reductase that uses ascorbate as an electron donor in the cytoplasm and transfers electrons across membranes to reduce iron cations Fe(3+) into Fe(2+) in the lumen of the late endosome and lysosome. Reduced iron can then be extruded from the late endosome and lysosome to the cytoplasm by divalent metal-specific transporters. It is therefore most probably involved in endosomal and lysosomal cellular iron homeostasis.</text>
</comment>
<keyword evidence="5" id="KW-0813">Transport</keyword>
<evidence type="ECO:0000256" key="18">
    <source>
        <dbReference type="ARBA" id="ARBA00024225"/>
    </source>
</evidence>
<keyword evidence="7 24" id="KW-0812">Transmembrane</keyword>
<keyword evidence="27" id="KW-1185">Reference proteome</keyword>
<keyword evidence="8" id="KW-0479">Metal-binding</keyword>
<comment type="caution">
    <text evidence="26">The sequence shown here is derived from an EMBL/GenBank/DDBJ whole genome shotgun (WGS) entry which is preliminary data.</text>
</comment>
<feature type="transmembrane region" description="Helical" evidence="24">
    <location>
        <begin position="112"/>
        <end position="135"/>
    </location>
</feature>
<feature type="transmembrane region" description="Helical" evidence="24">
    <location>
        <begin position="70"/>
        <end position="92"/>
    </location>
</feature>
<feature type="transmembrane region" description="Helical" evidence="24">
    <location>
        <begin position="266"/>
        <end position="285"/>
    </location>
</feature>
<evidence type="ECO:0000256" key="7">
    <source>
        <dbReference type="ARBA" id="ARBA00022692"/>
    </source>
</evidence>
<dbReference type="GO" id="GO:0005765">
    <property type="term" value="C:lysosomal membrane"/>
    <property type="evidence" value="ECO:0007669"/>
    <property type="project" value="UniProtKB-SubCell"/>
</dbReference>
<evidence type="ECO:0000256" key="9">
    <source>
        <dbReference type="ARBA" id="ARBA00022753"/>
    </source>
</evidence>
<keyword evidence="16" id="KW-0325">Glycoprotein</keyword>
<dbReference type="EMBL" id="CAJRST010003335">
    <property type="protein sequence ID" value="CAG5867598.1"/>
    <property type="molecule type" value="Genomic_DNA"/>
</dbReference>
<evidence type="ECO:0000256" key="2">
    <source>
        <dbReference type="ARBA" id="ARBA00004107"/>
    </source>
</evidence>
<dbReference type="Gene3D" id="1.20.120.1770">
    <property type="match status" value="1"/>
</dbReference>
<dbReference type="GO" id="GO:0046872">
    <property type="term" value="F:metal ion binding"/>
    <property type="evidence" value="ECO:0007669"/>
    <property type="project" value="UniProtKB-KW"/>
</dbReference>
<evidence type="ECO:0000256" key="14">
    <source>
        <dbReference type="ARBA" id="ARBA00023004"/>
    </source>
</evidence>
<dbReference type="PROSITE" id="PS50939">
    <property type="entry name" value="CYTOCHROME_B561"/>
    <property type="match status" value="1"/>
</dbReference>
<evidence type="ECO:0000256" key="16">
    <source>
        <dbReference type="ARBA" id="ARBA00023180"/>
    </source>
</evidence>
<dbReference type="SMART" id="SM00665">
    <property type="entry name" value="B561"/>
    <property type="match status" value="1"/>
</dbReference>
<sequence length="308" mass="34440">MPLQNKPHEAHPSLFQHAYLTSQPFLNKSATQSHLLTSGYKTEGKEKHFHVRRMDSHVAEMHTTGLRSPVFFHILYGVCLCLGVLCVLFVSLWCVLWHGGFAWDGSDQQFNWHPVLMVSGLVVLYGLAAVIYRVPFTWKQKKFTWKLVHAGLLLSALVLAVLGLCAVFDFHRAAGIPDLYSVHSWVGICTVVMFAFQWALGFAGFLLPCFPRRLRTYLKPVHIWLGIAILILSLTSCISGINEKLFFSLNGVSGEAYKSLPAEATFANFLGILLVAFGLVVFGILSKAQWKRPETDESVYPLLSENGT</sequence>
<feature type="transmembrane region" description="Helical" evidence="24">
    <location>
        <begin position="221"/>
        <end position="241"/>
    </location>
</feature>
<dbReference type="GO" id="GO:0140571">
    <property type="term" value="F:transmembrane ascorbate ferrireductase activity"/>
    <property type="evidence" value="ECO:0007669"/>
    <property type="project" value="UniProtKB-EC"/>
</dbReference>
<evidence type="ECO:0000256" key="19">
    <source>
        <dbReference type="ARBA" id="ARBA00040498"/>
    </source>
</evidence>
<reference evidence="26" key="1">
    <citation type="submission" date="2021-05" db="EMBL/GenBank/DDBJ databases">
        <authorList>
            <person name="Tigano A."/>
        </authorList>
    </citation>
    <scope>NUCLEOTIDE SEQUENCE</scope>
</reference>
<gene>
    <name evidence="26" type="ORF">MMEN_LOCUS4381</name>
</gene>
<keyword evidence="9" id="KW-0967">Endosome</keyword>
<keyword evidence="17" id="KW-0458">Lysosome</keyword>
<evidence type="ECO:0000256" key="11">
    <source>
        <dbReference type="ARBA" id="ARBA00022982"/>
    </source>
</evidence>
<comment type="cofactor">
    <cofactor evidence="1">
        <name>heme b</name>
        <dbReference type="ChEBI" id="CHEBI:60344"/>
    </cofactor>
</comment>
<evidence type="ECO:0000256" key="10">
    <source>
        <dbReference type="ARBA" id="ARBA00022967"/>
    </source>
</evidence>
<dbReference type="PANTHER" id="PTHR10106:SF38">
    <property type="entry name" value="LYSOSOMAL MEMBRANE ASCORBATE-DEPENDENT FERRIREDUCTASE CYB561A3"/>
    <property type="match status" value="1"/>
</dbReference>
<keyword evidence="12 24" id="KW-1133">Transmembrane helix</keyword>
<accession>A0A8S4ALZ0</accession>
<comment type="subunit">
    <text evidence="4">Homodimer.</text>
</comment>
<evidence type="ECO:0000256" key="23">
    <source>
        <dbReference type="ARBA" id="ARBA00048457"/>
    </source>
</evidence>
<name>A0A8S4ALZ0_9TELE</name>
<evidence type="ECO:0000256" key="15">
    <source>
        <dbReference type="ARBA" id="ARBA00023136"/>
    </source>
</evidence>
<dbReference type="EC" id="7.2.1.3" evidence="18"/>
<comment type="catalytic activity">
    <reaction evidence="23">
        <text>Fe(3+)(out) + L-ascorbate(in) = monodehydro-L-ascorbate radical(in) + Fe(2+)(out) + H(+)</text>
        <dbReference type="Rhea" id="RHEA:30403"/>
        <dbReference type="ChEBI" id="CHEBI:15378"/>
        <dbReference type="ChEBI" id="CHEBI:29033"/>
        <dbReference type="ChEBI" id="CHEBI:29034"/>
        <dbReference type="ChEBI" id="CHEBI:38290"/>
        <dbReference type="ChEBI" id="CHEBI:59513"/>
        <dbReference type="EC" id="7.2.1.3"/>
    </reaction>
    <physiologicalReaction direction="left-to-right" evidence="23">
        <dbReference type="Rhea" id="RHEA:30404"/>
    </physiologicalReaction>
</comment>
<evidence type="ECO:0000313" key="26">
    <source>
        <dbReference type="EMBL" id="CAG5867598.1"/>
    </source>
</evidence>
<keyword evidence="10" id="KW-1278">Translocase</keyword>
<dbReference type="InterPro" id="IPR006593">
    <property type="entry name" value="Cyt_b561/ferric_Rdtase_TM"/>
</dbReference>
<dbReference type="InterPro" id="IPR043205">
    <property type="entry name" value="CYB561/CYBRD1-like"/>
</dbReference>
<evidence type="ECO:0000256" key="20">
    <source>
        <dbReference type="ARBA" id="ARBA00042550"/>
    </source>
</evidence>
<evidence type="ECO:0000259" key="25">
    <source>
        <dbReference type="PROSITE" id="PS50939"/>
    </source>
</evidence>
<comment type="subcellular location">
    <subcellularLocation>
        <location evidence="2">Late endosome membrane</location>
        <topology evidence="2">Multi-pass membrane protein</topology>
    </subcellularLocation>
    <subcellularLocation>
        <location evidence="3">Lysosome membrane</location>
        <topology evidence="3">Multi-pass membrane protein</topology>
    </subcellularLocation>
</comment>